<dbReference type="SMART" id="SM00267">
    <property type="entry name" value="GGDEF"/>
    <property type="match status" value="1"/>
</dbReference>
<dbReference type="CDD" id="cd01949">
    <property type="entry name" value="GGDEF"/>
    <property type="match status" value="1"/>
</dbReference>
<dbReference type="PROSITE" id="PS50113">
    <property type="entry name" value="PAC"/>
    <property type="match status" value="1"/>
</dbReference>
<dbReference type="Gene3D" id="3.30.70.270">
    <property type="match status" value="1"/>
</dbReference>
<dbReference type="SUPFAM" id="SSF55073">
    <property type="entry name" value="Nucleotide cyclase"/>
    <property type="match status" value="1"/>
</dbReference>
<dbReference type="PROSITE" id="PS50887">
    <property type="entry name" value="GGDEF"/>
    <property type="match status" value="1"/>
</dbReference>
<dbReference type="EC" id="2.7.7.65" evidence="3"/>
<keyword evidence="3" id="KW-0548">Nucleotidyltransferase</keyword>
<dbReference type="Gene3D" id="3.30.450.20">
    <property type="entry name" value="PAS domain"/>
    <property type="match status" value="1"/>
</dbReference>
<dbReference type="Pfam" id="PF16927">
    <property type="entry name" value="HisKA_7TM"/>
    <property type="match status" value="1"/>
</dbReference>
<evidence type="ECO:0000313" key="4">
    <source>
        <dbReference type="Proteomes" id="UP001589854"/>
    </source>
</evidence>
<dbReference type="SUPFAM" id="SSF55785">
    <property type="entry name" value="PYP-like sensor domain (PAS domain)"/>
    <property type="match status" value="1"/>
</dbReference>
<dbReference type="InterPro" id="IPR050469">
    <property type="entry name" value="Diguanylate_Cyclase"/>
</dbReference>
<dbReference type="NCBIfam" id="TIGR00254">
    <property type="entry name" value="GGDEF"/>
    <property type="match status" value="1"/>
</dbReference>
<evidence type="ECO:0000259" key="2">
    <source>
        <dbReference type="PROSITE" id="PS50887"/>
    </source>
</evidence>
<dbReference type="PANTHER" id="PTHR45138:SF9">
    <property type="entry name" value="DIGUANYLATE CYCLASE DGCM-RELATED"/>
    <property type="match status" value="1"/>
</dbReference>
<dbReference type="Pfam" id="PF00990">
    <property type="entry name" value="GGDEF"/>
    <property type="match status" value="1"/>
</dbReference>
<evidence type="ECO:0000259" key="1">
    <source>
        <dbReference type="PROSITE" id="PS50113"/>
    </source>
</evidence>
<dbReference type="InterPro" id="IPR035965">
    <property type="entry name" value="PAS-like_dom_sf"/>
</dbReference>
<organism evidence="3 4">
    <name type="scientific">Metabacillus herbersteinensis</name>
    <dbReference type="NCBI Taxonomy" id="283816"/>
    <lineage>
        <taxon>Bacteria</taxon>
        <taxon>Bacillati</taxon>
        <taxon>Bacillota</taxon>
        <taxon>Bacilli</taxon>
        <taxon>Bacillales</taxon>
        <taxon>Bacillaceae</taxon>
        <taxon>Metabacillus</taxon>
    </lineage>
</organism>
<proteinExistence type="predicted"/>
<dbReference type="InterPro" id="IPR000014">
    <property type="entry name" value="PAS"/>
</dbReference>
<dbReference type="Pfam" id="PF13426">
    <property type="entry name" value="PAS_9"/>
    <property type="match status" value="1"/>
</dbReference>
<gene>
    <name evidence="3" type="ORF">ACFFIX_10450</name>
</gene>
<keyword evidence="3" id="KW-0808">Transferase</keyword>
<dbReference type="InterPro" id="IPR043128">
    <property type="entry name" value="Rev_trsase/Diguanyl_cyclase"/>
</dbReference>
<dbReference type="InterPro" id="IPR031621">
    <property type="entry name" value="HisKA_7TM"/>
</dbReference>
<dbReference type="InterPro" id="IPR000700">
    <property type="entry name" value="PAS-assoc_C"/>
</dbReference>
<dbReference type="Proteomes" id="UP001589854">
    <property type="component" value="Unassembled WGS sequence"/>
</dbReference>
<name>A0ABV6GG19_9BACI</name>
<dbReference type="GO" id="GO:0052621">
    <property type="term" value="F:diguanylate cyclase activity"/>
    <property type="evidence" value="ECO:0007669"/>
    <property type="project" value="UniProtKB-EC"/>
</dbReference>
<evidence type="ECO:0000313" key="3">
    <source>
        <dbReference type="EMBL" id="MFC0271872.1"/>
    </source>
</evidence>
<reference evidence="3 4" key="1">
    <citation type="submission" date="2024-09" db="EMBL/GenBank/DDBJ databases">
        <authorList>
            <person name="Sun Q."/>
            <person name="Mori K."/>
        </authorList>
    </citation>
    <scope>NUCLEOTIDE SEQUENCE [LARGE SCALE GENOMIC DNA]</scope>
    <source>
        <strain evidence="3 4">CCM 7228</strain>
    </source>
</reference>
<dbReference type="InterPro" id="IPR029787">
    <property type="entry name" value="Nucleotide_cyclase"/>
</dbReference>
<comment type="caution">
    <text evidence="3">The sequence shown here is derived from an EMBL/GenBank/DDBJ whole genome shotgun (WGS) entry which is preliminary data.</text>
</comment>
<dbReference type="EMBL" id="JBHLVO010000006">
    <property type="protein sequence ID" value="MFC0271872.1"/>
    <property type="molecule type" value="Genomic_DNA"/>
</dbReference>
<dbReference type="PANTHER" id="PTHR45138">
    <property type="entry name" value="REGULATORY COMPONENTS OF SENSORY TRANSDUCTION SYSTEM"/>
    <property type="match status" value="1"/>
</dbReference>
<dbReference type="RefSeq" id="WP_378933566.1">
    <property type="nucleotide sequence ID" value="NZ_JBHLVO010000006.1"/>
</dbReference>
<sequence>MMMVAGLIIPIIASHFYLNGLSPYGIDLGPVSMSICFLFHGAALLTFQMFNVAPIARDTVFERMTEGIIVLNQNGAIVDYNHSVLNVIPKLSTHVIGKSIEDVLAGKEQLAKIISEQQECDYELSMGGAMIHYHIRFSSLRNKNGSHKGQIITFVDVTERVYMQEKLKQLASIDGLTQVFNRTFFIKKSEDMFNVLMMEGGSVSVIMFDIDYFKKVNDTYGHEAGDSVLTHIASVAKNSLRSTDVIGRYGGEEFIICMPKTPLAQAYELADTIRMKVSESTTFSNNKIICVTASFGISSASFTDGDYTHSIEDLMRQADQALYGAKKNGRNCVQLYEEDLQSIG</sequence>
<dbReference type="NCBIfam" id="TIGR00229">
    <property type="entry name" value="sensory_box"/>
    <property type="match status" value="1"/>
</dbReference>
<feature type="domain" description="GGDEF" evidence="2">
    <location>
        <begin position="201"/>
        <end position="338"/>
    </location>
</feature>
<feature type="domain" description="PAC" evidence="1">
    <location>
        <begin position="116"/>
        <end position="169"/>
    </location>
</feature>
<keyword evidence="4" id="KW-1185">Reference proteome</keyword>
<dbReference type="InterPro" id="IPR000160">
    <property type="entry name" value="GGDEF_dom"/>
</dbReference>
<accession>A0ABV6GG19</accession>
<protein>
    <submittedName>
        <fullName evidence="3">Diguanylate cyclase</fullName>
        <ecNumber evidence="3">2.7.7.65</ecNumber>
    </submittedName>
</protein>
<dbReference type="CDD" id="cd00130">
    <property type="entry name" value="PAS"/>
    <property type="match status" value="1"/>
</dbReference>